<organism evidence="2 3">
    <name type="scientific">Molossus molossus</name>
    <name type="common">Pallas' mastiff bat</name>
    <name type="synonym">Vespertilio molossus</name>
    <dbReference type="NCBI Taxonomy" id="27622"/>
    <lineage>
        <taxon>Eukaryota</taxon>
        <taxon>Metazoa</taxon>
        <taxon>Chordata</taxon>
        <taxon>Craniata</taxon>
        <taxon>Vertebrata</taxon>
        <taxon>Euteleostomi</taxon>
        <taxon>Mammalia</taxon>
        <taxon>Eutheria</taxon>
        <taxon>Laurasiatheria</taxon>
        <taxon>Chiroptera</taxon>
        <taxon>Yangochiroptera</taxon>
        <taxon>Molossidae</taxon>
        <taxon>Molossus</taxon>
    </lineage>
</organism>
<feature type="compositionally biased region" description="Low complexity" evidence="1">
    <location>
        <begin position="158"/>
        <end position="168"/>
    </location>
</feature>
<dbReference type="EMBL" id="JACASF010000007">
    <property type="protein sequence ID" value="KAF6469745.1"/>
    <property type="molecule type" value="Genomic_DNA"/>
</dbReference>
<feature type="region of interest" description="Disordered" evidence="1">
    <location>
        <begin position="140"/>
        <end position="168"/>
    </location>
</feature>
<protein>
    <submittedName>
        <fullName evidence="2">Uncharacterized protein</fullName>
    </submittedName>
</protein>
<comment type="caution">
    <text evidence="2">The sequence shown here is derived from an EMBL/GenBank/DDBJ whole genome shotgun (WGS) entry which is preliminary data.</text>
</comment>
<dbReference type="InParanoid" id="A0A7J8HCS2"/>
<gene>
    <name evidence="2" type="ORF">HJG59_011121</name>
</gene>
<sequence>MGVSCPHLLRCLALLWTQTRPPWRTLGSIVTRPGRMKWRSWLTAVPLAQSLLLSFWLSNGSHLPLATHTGRSLLPSQTGCLQTGSLSSLQIITMAMTWTLLPLLCFHNPVFSRLWIPVSSPNPIPYGALTPCSPCTRPPTLKGHCPTSGHPPDPQTTPQPTSETPDGQ</sequence>
<evidence type="ECO:0000313" key="3">
    <source>
        <dbReference type="Proteomes" id="UP000550707"/>
    </source>
</evidence>
<proteinExistence type="predicted"/>
<accession>A0A7J8HCS2</accession>
<dbReference type="AlphaFoldDB" id="A0A7J8HCS2"/>
<dbReference type="Proteomes" id="UP000550707">
    <property type="component" value="Unassembled WGS sequence"/>
</dbReference>
<evidence type="ECO:0000313" key="2">
    <source>
        <dbReference type="EMBL" id="KAF6469745.1"/>
    </source>
</evidence>
<keyword evidence="3" id="KW-1185">Reference proteome</keyword>
<reference evidence="2 3" key="1">
    <citation type="journal article" date="2020" name="Nature">
        <title>Six reference-quality genomes reveal evolution of bat adaptations.</title>
        <authorList>
            <person name="Jebb D."/>
            <person name="Huang Z."/>
            <person name="Pippel M."/>
            <person name="Hughes G.M."/>
            <person name="Lavrichenko K."/>
            <person name="Devanna P."/>
            <person name="Winkler S."/>
            <person name="Jermiin L.S."/>
            <person name="Skirmuntt E.C."/>
            <person name="Katzourakis A."/>
            <person name="Burkitt-Gray L."/>
            <person name="Ray D.A."/>
            <person name="Sullivan K.A.M."/>
            <person name="Roscito J.G."/>
            <person name="Kirilenko B.M."/>
            <person name="Davalos L.M."/>
            <person name="Corthals A.P."/>
            <person name="Power M.L."/>
            <person name="Jones G."/>
            <person name="Ransome R.D."/>
            <person name="Dechmann D.K.N."/>
            <person name="Locatelli A.G."/>
            <person name="Puechmaille S.J."/>
            <person name="Fedrigo O."/>
            <person name="Jarvis E.D."/>
            <person name="Hiller M."/>
            <person name="Vernes S.C."/>
            <person name="Myers E.W."/>
            <person name="Teeling E.C."/>
        </authorList>
    </citation>
    <scope>NUCLEOTIDE SEQUENCE [LARGE SCALE GENOMIC DNA]</scope>
    <source>
        <strain evidence="2">MMolMol1</strain>
        <tissue evidence="2">Muscle</tissue>
    </source>
</reference>
<evidence type="ECO:0000256" key="1">
    <source>
        <dbReference type="SAM" id="MobiDB-lite"/>
    </source>
</evidence>
<name>A0A7J8HCS2_MOLMO</name>